<reference evidence="1" key="1">
    <citation type="journal article" date="2025" name="Int. J. Syst. Evol. Microbiol.">
        <title>Inconstantimicrobium mannanitabidum sp. nov., a novel member of the family Clostridiaceae isolated from anoxic soil under the treatment of reductive soil disinfestation.</title>
        <authorList>
            <person name="Ueki A."/>
            <person name="Tonouchi A."/>
            <person name="Honma S."/>
            <person name="Kaku N."/>
            <person name="Ueki K."/>
        </authorList>
    </citation>
    <scope>NUCLEOTIDE SEQUENCE</scope>
    <source>
        <strain evidence="1">TW13</strain>
    </source>
</reference>
<proteinExistence type="predicted"/>
<keyword evidence="2" id="KW-1185">Reference proteome</keyword>
<dbReference type="EMBL" id="BROD01000001">
    <property type="protein sequence ID" value="GKX64952.1"/>
    <property type="molecule type" value="Genomic_DNA"/>
</dbReference>
<accession>A0ACB5R7F0</accession>
<dbReference type="Proteomes" id="UP001058074">
    <property type="component" value="Unassembled WGS sequence"/>
</dbReference>
<evidence type="ECO:0000313" key="1">
    <source>
        <dbReference type="EMBL" id="GKX64952.1"/>
    </source>
</evidence>
<sequence>MNISGILNSPYLNTINYNRQSQKVDTVSSATKTQNAQNIDTISTQSKAQSIQKPDTISSATKSNGGDHYFEARA</sequence>
<protein>
    <submittedName>
        <fullName evidence="1">Uncharacterized protein</fullName>
    </submittedName>
</protein>
<gene>
    <name evidence="1" type="ORF">rsdtw13_02100</name>
</gene>
<name>A0ACB5R7F0_9CLOT</name>
<evidence type="ECO:0000313" key="2">
    <source>
        <dbReference type="Proteomes" id="UP001058074"/>
    </source>
</evidence>
<comment type="caution">
    <text evidence="1">The sequence shown here is derived from an EMBL/GenBank/DDBJ whole genome shotgun (WGS) entry which is preliminary data.</text>
</comment>
<organism evidence="1 2">
    <name type="scientific">Inconstantimicrobium mannanitabidum</name>
    <dbReference type="NCBI Taxonomy" id="1604901"/>
    <lineage>
        <taxon>Bacteria</taxon>
        <taxon>Bacillati</taxon>
        <taxon>Bacillota</taxon>
        <taxon>Clostridia</taxon>
        <taxon>Eubacteriales</taxon>
        <taxon>Clostridiaceae</taxon>
        <taxon>Inconstantimicrobium</taxon>
    </lineage>
</organism>